<feature type="transmembrane region" description="Helical" evidence="1">
    <location>
        <begin position="320"/>
        <end position="342"/>
    </location>
</feature>
<keyword evidence="3" id="KW-1185">Reference proteome</keyword>
<keyword evidence="1" id="KW-1133">Transmembrane helix</keyword>
<keyword evidence="1" id="KW-0472">Membrane</keyword>
<evidence type="ECO:0000256" key="1">
    <source>
        <dbReference type="SAM" id="Phobius"/>
    </source>
</evidence>
<organism evidence="2 3">
    <name type="scientific">Teladorsagia circumcincta</name>
    <name type="common">Brown stomach worm</name>
    <name type="synonym">Ostertagia circumcincta</name>
    <dbReference type="NCBI Taxonomy" id="45464"/>
    <lineage>
        <taxon>Eukaryota</taxon>
        <taxon>Metazoa</taxon>
        <taxon>Ecdysozoa</taxon>
        <taxon>Nematoda</taxon>
        <taxon>Chromadorea</taxon>
        <taxon>Rhabditida</taxon>
        <taxon>Rhabditina</taxon>
        <taxon>Rhabditomorpha</taxon>
        <taxon>Strongyloidea</taxon>
        <taxon>Trichostrongylidae</taxon>
        <taxon>Teladorsagia</taxon>
    </lineage>
</organism>
<gene>
    <name evidence="2" type="ORF">TELCIR_09508</name>
</gene>
<dbReference type="OrthoDB" id="5862512at2759"/>
<accession>A0A2G9UEP8</accession>
<protein>
    <submittedName>
        <fullName evidence="2">Uncharacterized protein</fullName>
    </submittedName>
</protein>
<name>A0A2G9UEP8_TELCI</name>
<dbReference type="AlphaFoldDB" id="A0A2G9UEP8"/>
<evidence type="ECO:0000313" key="3">
    <source>
        <dbReference type="Proteomes" id="UP000230423"/>
    </source>
</evidence>
<proteinExistence type="predicted"/>
<dbReference type="EMBL" id="KZ346972">
    <property type="protein sequence ID" value="PIO68691.1"/>
    <property type="molecule type" value="Genomic_DNA"/>
</dbReference>
<reference evidence="2 3" key="1">
    <citation type="submission" date="2015-09" db="EMBL/GenBank/DDBJ databases">
        <title>Draft genome of the parasitic nematode Teladorsagia circumcincta isolate WARC Sus (inbred).</title>
        <authorList>
            <person name="Mitreva M."/>
        </authorList>
    </citation>
    <scope>NUCLEOTIDE SEQUENCE [LARGE SCALE GENOMIC DNA]</scope>
    <source>
        <strain evidence="2 3">S</strain>
    </source>
</reference>
<keyword evidence="1" id="KW-0812">Transmembrane</keyword>
<feature type="non-terminal residue" evidence="2">
    <location>
        <position position="353"/>
    </location>
</feature>
<evidence type="ECO:0000313" key="2">
    <source>
        <dbReference type="EMBL" id="PIO68691.1"/>
    </source>
</evidence>
<dbReference type="Proteomes" id="UP000230423">
    <property type="component" value="Unassembled WGS sequence"/>
</dbReference>
<sequence length="353" mass="39422">MWGCRRNVKNLVDETKDTSTEGCSVLLKDVTKKYSSRGARKIAVKDVTMGFRKVAAMLSDIEKRCGAVEFPIKTYSINDSTLEESLLDPTSVITQLYNPAGPGPVCVIRNSSLTWMDANKPNTSSETLHRIIRQDDFDCRHQIRNLTCVIELGNFLLPRSRDSSAGQCTCDESDYIEDCENFPPLTLPRVSFNGALPYDVSGFDLSAWSINYAMTASFGYGGLALGYQNPNVPFDYGVGKRRSLRKLAVRHVSKILFDTRAFHSQPVHLNLWHNSLLRAAINRSGKHVNPGAYAIRLTNHPLPTGMVTFNVKRILQNNDILIALFITIALIFVPCSFIFLIVSERSSSSLHLQ</sequence>